<feature type="region of interest" description="Disordered" evidence="1">
    <location>
        <begin position="319"/>
        <end position="339"/>
    </location>
</feature>
<dbReference type="InParanoid" id="A0A316YSQ3"/>
<dbReference type="OrthoDB" id="10365529at2759"/>
<dbReference type="AlphaFoldDB" id="A0A316YSQ3"/>
<dbReference type="GeneID" id="37043312"/>
<evidence type="ECO:0000313" key="3">
    <source>
        <dbReference type="Proteomes" id="UP000245768"/>
    </source>
</evidence>
<proteinExistence type="predicted"/>
<evidence type="ECO:0000313" key="2">
    <source>
        <dbReference type="EMBL" id="PWN92437.1"/>
    </source>
</evidence>
<reference evidence="2 3" key="1">
    <citation type="journal article" date="2018" name="Mol. Biol. Evol.">
        <title>Broad Genomic Sampling Reveals a Smut Pathogenic Ancestry of the Fungal Clade Ustilaginomycotina.</title>
        <authorList>
            <person name="Kijpornyongpan T."/>
            <person name="Mondo S.J."/>
            <person name="Barry K."/>
            <person name="Sandor L."/>
            <person name="Lee J."/>
            <person name="Lipzen A."/>
            <person name="Pangilinan J."/>
            <person name="LaButti K."/>
            <person name="Hainaut M."/>
            <person name="Henrissat B."/>
            <person name="Grigoriev I.V."/>
            <person name="Spatafora J.W."/>
            <person name="Aime M.C."/>
        </authorList>
    </citation>
    <scope>NUCLEOTIDE SEQUENCE [LARGE SCALE GENOMIC DNA]</scope>
    <source>
        <strain evidence="2 3">MCA 4198</strain>
    </source>
</reference>
<sequence length="1038" mass="112086">MTVKNGHVGATQRENMTTKTTKTTLQAELLRLRRQFRNVHTGEGSGSGFKDEVPVGASLHPLHSHEEQIPSLEELQATIRSMRAVVDSFLDSLIVEQAAAGPRLASGNTPSNGAAASQYIDEAQPKEGSSSLEDKKGAGSSSSSNNKARFSSLLREQASHLSTIDSLTDFVVNGGHYGGPSGKGKAKEQSLCASGFLPQSLAVCALDPTWLFGRFKDETVVWPNTSQESSGRALQALVETVQELAKDSGLEAFAEDHRPAKSSPPSSNSLSSSSSESLGHLYTLTLAASIFVIDVDFGIQKVSDEHVWRPKLRVRISYATDSSNGAGPSHSQGGGAPRKRDEGLCAFVHHDVEALGRLLFGLERGDNIVGGDPTSKAIAHFQRLRKTIGTLCHLDNLSSRRHAANEDGANQVPDLFAAMDDLTKALGIDSEDSTSSLKGLIPLCHAGSPYSTLVYHTMPPILERSEIERQIESASLGQEGKNERSTYSVRFSVAPCQFPLNGSDGGKTKIAELGSVTQGTEAEETNKESSPGAPLRFLAQLDPPVIVPRQKARKIAERIGLVSDGGVNDQSPAEAALASALFSAGSTSAVTTQAPSAMFATTSPESSNLIQSAMLAYSGNGSTARPASLNGSQANGTANGNGNVGGFSFHLGPSSSSMDLLASSQQVPRMPLDTFRFERLISAGAGVSVSGSRRRRPRSGKLDFKFDIRTTAHAAEGEQGLQGLEINSIPFDSMEALRDIVEILKRQTQVNELLREHLDDQEGSNEQEPDGGVRVEVTYELQEEEHLKVAIPVRLRTLVGEQEKEQVWICTCRLDADLDDGWRVSEGRITKVGGKRRRRRGKQGLDPEEQDEEQGEHLIEGEMQREWARHLGEGNSEKGDRRLEGLATRMYNYVEARYGVQEEKKQTKNAQVDEDMASVSAEDLERREVHEEATKRRRSEQLDSVIEEEDEDEDEDVSPTAAAAALPPTGRLTRRSSHLVSGTTMEKETHARRPSTASGLRSSSPAANSVAGTKRRASQSLDQDSGAVGTRRTSRRKS</sequence>
<gene>
    <name evidence="2" type="ORF">FA10DRAFT_266199</name>
</gene>
<protein>
    <recommendedName>
        <fullName evidence="4">Mediator complex subunit 1</fullName>
    </recommendedName>
</protein>
<feature type="compositionally biased region" description="Polar residues" evidence="1">
    <location>
        <begin position="995"/>
        <end position="1011"/>
    </location>
</feature>
<dbReference type="EMBL" id="KZ819635">
    <property type="protein sequence ID" value="PWN92437.1"/>
    <property type="molecule type" value="Genomic_DNA"/>
</dbReference>
<dbReference type="RefSeq" id="XP_025379635.1">
    <property type="nucleotide sequence ID" value="XM_025521396.1"/>
</dbReference>
<name>A0A316YSQ3_9BASI</name>
<organism evidence="2 3">
    <name type="scientific">Acaromyces ingoldii</name>
    <dbReference type="NCBI Taxonomy" id="215250"/>
    <lineage>
        <taxon>Eukaryota</taxon>
        <taxon>Fungi</taxon>
        <taxon>Dikarya</taxon>
        <taxon>Basidiomycota</taxon>
        <taxon>Ustilaginomycotina</taxon>
        <taxon>Exobasidiomycetes</taxon>
        <taxon>Exobasidiales</taxon>
        <taxon>Cryptobasidiaceae</taxon>
        <taxon>Acaromyces</taxon>
    </lineage>
</organism>
<feature type="region of interest" description="Disordered" evidence="1">
    <location>
        <begin position="833"/>
        <end position="856"/>
    </location>
</feature>
<evidence type="ECO:0000256" key="1">
    <source>
        <dbReference type="SAM" id="MobiDB-lite"/>
    </source>
</evidence>
<dbReference type="Proteomes" id="UP000245768">
    <property type="component" value="Unassembled WGS sequence"/>
</dbReference>
<evidence type="ECO:0008006" key="4">
    <source>
        <dbReference type="Google" id="ProtNLM"/>
    </source>
</evidence>
<feature type="region of interest" description="Disordered" evidence="1">
    <location>
        <begin position="903"/>
        <end position="1038"/>
    </location>
</feature>
<feature type="compositionally biased region" description="Basic residues" evidence="1">
    <location>
        <begin position="833"/>
        <end position="842"/>
    </location>
</feature>
<feature type="compositionally biased region" description="Low complexity" evidence="1">
    <location>
        <begin position="138"/>
        <end position="149"/>
    </location>
</feature>
<feature type="region of interest" description="Disordered" evidence="1">
    <location>
        <begin position="123"/>
        <end position="149"/>
    </location>
</feature>
<feature type="region of interest" description="Disordered" evidence="1">
    <location>
        <begin position="1"/>
        <end position="23"/>
    </location>
</feature>
<feature type="compositionally biased region" description="Polar residues" evidence="1">
    <location>
        <begin position="319"/>
        <end position="331"/>
    </location>
</feature>
<accession>A0A316YSQ3</accession>
<feature type="compositionally biased region" description="Basic and acidic residues" evidence="1">
    <location>
        <begin position="923"/>
        <end position="934"/>
    </location>
</feature>
<keyword evidence="3" id="KW-1185">Reference proteome</keyword>
<feature type="compositionally biased region" description="Acidic residues" evidence="1">
    <location>
        <begin position="945"/>
        <end position="957"/>
    </location>
</feature>